<gene>
    <name evidence="8" type="ORF">PAC_13945</name>
</gene>
<evidence type="ECO:0000256" key="6">
    <source>
        <dbReference type="SAM" id="MobiDB-lite"/>
    </source>
</evidence>
<evidence type="ECO:0000259" key="7">
    <source>
        <dbReference type="Pfam" id="PF01494"/>
    </source>
</evidence>
<feature type="compositionally biased region" description="Polar residues" evidence="6">
    <location>
        <begin position="59"/>
        <end position="84"/>
    </location>
</feature>
<sequence>MTSAAGTNEASASRGCLPIGSAFETGSILSVPIILLFELKVGTWSETFQSLIRGEDKQNTGTDTSIDATKPSLSSAQHEASSERSQGWGLTLHWSLNSLERTIGPQLIALLPHTNVDSSVKEGEGGFLFLNAATCEPRYHVYPTTRFLRAGRQKLRTVLTVGLDIQYGKKLESFSTEGIGVTANFADGTSITGGLLIGADGNNSVVRTGLKMENTKLTSIPVNLIGAVRHFTPEQAVPEVLTDPDGRNSYDGLVRVSWMVNDLTKNAIPKTSSKRVAEMKRRAKGFAEPLLSMIMDIPDDSSIATGLRLADILCEPWDNENGLVTIAGDSAHAMTMYRGEGANHGILDAALLIDQLKKVYSGEISQVEGLKAYEVEIQERTHAAVLRSRQAAFDGHDWDSINDTSPLIGVRFPPKTA</sequence>
<proteinExistence type="predicted"/>
<accession>A0A1L7XGB5</accession>
<dbReference type="InterPro" id="IPR002938">
    <property type="entry name" value="FAD-bd"/>
</dbReference>
<dbReference type="Pfam" id="PF01494">
    <property type="entry name" value="FAD_binding_3"/>
    <property type="match status" value="1"/>
</dbReference>
<protein>
    <submittedName>
        <fullName evidence="8">Related to monooxygenase</fullName>
    </submittedName>
</protein>
<dbReference type="GO" id="GO:0071949">
    <property type="term" value="F:FAD binding"/>
    <property type="evidence" value="ECO:0007669"/>
    <property type="project" value="InterPro"/>
</dbReference>
<dbReference type="PRINTS" id="PR00420">
    <property type="entry name" value="RNGMNOXGNASE"/>
</dbReference>
<dbReference type="AlphaFoldDB" id="A0A1L7XGB5"/>
<evidence type="ECO:0000313" key="8">
    <source>
        <dbReference type="EMBL" id="CZR64048.1"/>
    </source>
</evidence>
<feature type="domain" description="FAD-binding" evidence="7">
    <location>
        <begin position="136"/>
        <end position="385"/>
    </location>
</feature>
<organism evidence="8 9">
    <name type="scientific">Phialocephala subalpina</name>
    <dbReference type="NCBI Taxonomy" id="576137"/>
    <lineage>
        <taxon>Eukaryota</taxon>
        <taxon>Fungi</taxon>
        <taxon>Dikarya</taxon>
        <taxon>Ascomycota</taxon>
        <taxon>Pezizomycotina</taxon>
        <taxon>Leotiomycetes</taxon>
        <taxon>Helotiales</taxon>
        <taxon>Mollisiaceae</taxon>
        <taxon>Phialocephala</taxon>
        <taxon>Phialocephala fortinii species complex</taxon>
    </lineage>
</organism>
<comment type="cofactor">
    <cofactor evidence="1">
        <name>FAD</name>
        <dbReference type="ChEBI" id="CHEBI:57692"/>
    </cofactor>
</comment>
<keyword evidence="5 8" id="KW-0503">Monooxygenase</keyword>
<reference evidence="8 9" key="1">
    <citation type="submission" date="2016-03" db="EMBL/GenBank/DDBJ databases">
        <authorList>
            <person name="Ploux O."/>
        </authorList>
    </citation>
    <scope>NUCLEOTIDE SEQUENCE [LARGE SCALE GENOMIC DNA]</scope>
    <source>
        <strain evidence="8 9">UAMH 11012</strain>
    </source>
</reference>
<dbReference type="InterPro" id="IPR036188">
    <property type="entry name" value="FAD/NAD-bd_sf"/>
</dbReference>
<evidence type="ECO:0000256" key="2">
    <source>
        <dbReference type="ARBA" id="ARBA00022630"/>
    </source>
</evidence>
<evidence type="ECO:0000256" key="4">
    <source>
        <dbReference type="ARBA" id="ARBA00023002"/>
    </source>
</evidence>
<evidence type="ECO:0000256" key="3">
    <source>
        <dbReference type="ARBA" id="ARBA00022827"/>
    </source>
</evidence>
<dbReference type="GO" id="GO:0004497">
    <property type="term" value="F:monooxygenase activity"/>
    <property type="evidence" value="ECO:0007669"/>
    <property type="project" value="UniProtKB-KW"/>
</dbReference>
<evidence type="ECO:0000313" key="9">
    <source>
        <dbReference type="Proteomes" id="UP000184330"/>
    </source>
</evidence>
<keyword evidence="9" id="KW-1185">Reference proteome</keyword>
<dbReference type="PANTHER" id="PTHR47178">
    <property type="entry name" value="MONOOXYGENASE, FAD-BINDING"/>
    <property type="match status" value="1"/>
</dbReference>
<dbReference type="Proteomes" id="UP000184330">
    <property type="component" value="Unassembled WGS sequence"/>
</dbReference>
<keyword evidence="3" id="KW-0274">FAD</keyword>
<dbReference type="Gene3D" id="3.50.50.60">
    <property type="entry name" value="FAD/NAD(P)-binding domain"/>
    <property type="match status" value="1"/>
</dbReference>
<dbReference type="STRING" id="576137.A0A1L7XGB5"/>
<name>A0A1L7XGB5_9HELO</name>
<dbReference type="EMBL" id="FJOG01000025">
    <property type="protein sequence ID" value="CZR64048.1"/>
    <property type="molecule type" value="Genomic_DNA"/>
</dbReference>
<dbReference type="PANTHER" id="PTHR47178:SF1">
    <property type="entry name" value="FAD-BINDING DOMAIN-CONTAINING PROTEIN-RELATED"/>
    <property type="match status" value="1"/>
</dbReference>
<evidence type="ECO:0000256" key="1">
    <source>
        <dbReference type="ARBA" id="ARBA00001974"/>
    </source>
</evidence>
<dbReference type="SUPFAM" id="SSF51905">
    <property type="entry name" value="FAD/NAD(P)-binding domain"/>
    <property type="match status" value="1"/>
</dbReference>
<evidence type="ECO:0000256" key="5">
    <source>
        <dbReference type="ARBA" id="ARBA00023033"/>
    </source>
</evidence>
<keyword evidence="4" id="KW-0560">Oxidoreductase</keyword>
<keyword evidence="2" id="KW-0285">Flavoprotein</keyword>
<dbReference type="OrthoDB" id="47494at2759"/>
<feature type="region of interest" description="Disordered" evidence="6">
    <location>
        <begin position="55"/>
        <end position="84"/>
    </location>
</feature>